<dbReference type="Pfam" id="PF00194">
    <property type="entry name" value="Carb_anhydrase"/>
    <property type="match status" value="1"/>
</dbReference>
<organism evidence="8 9">
    <name type="scientific">Helicobacter didelphidarum</name>
    <dbReference type="NCBI Taxonomy" id="2040648"/>
    <lineage>
        <taxon>Bacteria</taxon>
        <taxon>Pseudomonadati</taxon>
        <taxon>Campylobacterota</taxon>
        <taxon>Epsilonproteobacteria</taxon>
        <taxon>Campylobacterales</taxon>
        <taxon>Helicobacteraceae</taxon>
        <taxon>Helicobacter</taxon>
    </lineage>
</organism>
<dbReference type="EMBL" id="NXLQ01000008">
    <property type="protein sequence ID" value="RDU66012.1"/>
    <property type="molecule type" value="Genomic_DNA"/>
</dbReference>
<dbReference type="OrthoDB" id="5327615at2"/>
<sequence length="246" mass="27825">MTQHILIQSIICGFLTTYFLFANNKTEWNYDGNTSQDWANLNPMYLGCENGNQQSPINIVTKAVQQGAIEFNLKYMPAKGVNVRLEHSTFKVTYPQGSFLEMVGIRYHLKEIHFKTPAENAINSLYAPIEVQFHHQHSKGNKIILSVFFMEGRSNPTLDLIVKNLPTQENKSHFITNIDANSFIPNSLDSYQFDGSLTTPPCTQGVRWIVIKQPMSATQDQADAMRNITKPNARGTQDVANRLIAE</sequence>
<keyword evidence="3" id="KW-0479">Metal-binding</keyword>
<dbReference type="RefSeq" id="WP_115542963.1">
    <property type="nucleotide sequence ID" value="NZ_NXLQ01000008.1"/>
</dbReference>
<dbReference type="PANTHER" id="PTHR18952:SF265">
    <property type="entry name" value="CARBONIC ANHYDRASE"/>
    <property type="match status" value="1"/>
</dbReference>
<feature type="domain" description="Alpha-carbonic anhydrase" evidence="7">
    <location>
        <begin position="26"/>
        <end position="246"/>
    </location>
</feature>
<dbReference type="GO" id="GO:0008270">
    <property type="term" value="F:zinc ion binding"/>
    <property type="evidence" value="ECO:0007669"/>
    <property type="project" value="InterPro"/>
</dbReference>
<evidence type="ECO:0000259" key="7">
    <source>
        <dbReference type="PROSITE" id="PS51144"/>
    </source>
</evidence>
<evidence type="ECO:0000256" key="3">
    <source>
        <dbReference type="ARBA" id="ARBA00022723"/>
    </source>
</evidence>
<accession>A0A3D8IL90</accession>
<evidence type="ECO:0000256" key="4">
    <source>
        <dbReference type="ARBA" id="ARBA00022833"/>
    </source>
</evidence>
<keyword evidence="9" id="KW-1185">Reference proteome</keyword>
<keyword evidence="5" id="KW-0456">Lyase</keyword>
<proteinExistence type="inferred from homology"/>
<gene>
    <name evidence="8" type="ORF">CQA53_05195</name>
</gene>
<dbReference type="PANTHER" id="PTHR18952">
    <property type="entry name" value="CARBONIC ANHYDRASE"/>
    <property type="match status" value="1"/>
</dbReference>
<evidence type="ECO:0000256" key="6">
    <source>
        <dbReference type="ARBA" id="ARBA00048348"/>
    </source>
</evidence>
<evidence type="ECO:0000313" key="9">
    <source>
        <dbReference type="Proteomes" id="UP000256379"/>
    </source>
</evidence>
<dbReference type="CDD" id="cd03124">
    <property type="entry name" value="alpha_CA_prokaryotic_like"/>
    <property type="match status" value="1"/>
</dbReference>
<dbReference type="GO" id="GO:0004089">
    <property type="term" value="F:carbonate dehydratase activity"/>
    <property type="evidence" value="ECO:0007669"/>
    <property type="project" value="UniProtKB-EC"/>
</dbReference>
<dbReference type="InterPro" id="IPR041891">
    <property type="entry name" value="Alpha_CA_prokaryot-like"/>
</dbReference>
<evidence type="ECO:0000256" key="2">
    <source>
        <dbReference type="ARBA" id="ARBA00012925"/>
    </source>
</evidence>
<reference evidence="8 9" key="1">
    <citation type="submission" date="2018-04" db="EMBL/GenBank/DDBJ databases">
        <title>Novel Campyloabacter and Helicobacter Species and Strains.</title>
        <authorList>
            <person name="Mannion A.J."/>
            <person name="Shen Z."/>
            <person name="Fox J.G."/>
        </authorList>
    </citation>
    <scope>NUCLEOTIDE SEQUENCE [LARGE SCALE GENOMIC DNA]</scope>
    <source>
        <strain evidence="8 9">MIT 17-337</strain>
    </source>
</reference>
<keyword evidence="4" id="KW-0862">Zinc</keyword>
<evidence type="ECO:0000256" key="5">
    <source>
        <dbReference type="ARBA" id="ARBA00023239"/>
    </source>
</evidence>
<evidence type="ECO:0000313" key="8">
    <source>
        <dbReference type="EMBL" id="RDU66012.1"/>
    </source>
</evidence>
<dbReference type="InterPro" id="IPR023561">
    <property type="entry name" value="Carbonic_anhydrase_a-class"/>
</dbReference>
<dbReference type="EC" id="4.2.1.1" evidence="2"/>
<dbReference type="Proteomes" id="UP000256379">
    <property type="component" value="Unassembled WGS sequence"/>
</dbReference>
<dbReference type="PROSITE" id="PS51144">
    <property type="entry name" value="ALPHA_CA_2"/>
    <property type="match status" value="1"/>
</dbReference>
<comment type="caution">
    <text evidence="8">The sequence shown here is derived from an EMBL/GenBank/DDBJ whole genome shotgun (WGS) entry which is preliminary data.</text>
</comment>
<dbReference type="InterPro" id="IPR001148">
    <property type="entry name" value="CA_dom"/>
</dbReference>
<dbReference type="AlphaFoldDB" id="A0A3D8IL90"/>
<dbReference type="InterPro" id="IPR036398">
    <property type="entry name" value="CA_dom_sf"/>
</dbReference>
<protein>
    <recommendedName>
        <fullName evidence="2">carbonic anhydrase</fullName>
        <ecNumber evidence="2">4.2.1.1</ecNumber>
    </recommendedName>
</protein>
<dbReference type="SMART" id="SM01057">
    <property type="entry name" value="Carb_anhydrase"/>
    <property type="match status" value="1"/>
</dbReference>
<comment type="catalytic activity">
    <reaction evidence="6">
        <text>hydrogencarbonate + H(+) = CO2 + H2O</text>
        <dbReference type="Rhea" id="RHEA:10748"/>
        <dbReference type="ChEBI" id="CHEBI:15377"/>
        <dbReference type="ChEBI" id="CHEBI:15378"/>
        <dbReference type="ChEBI" id="CHEBI:16526"/>
        <dbReference type="ChEBI" id="CHEBI:17544"/>
        <dbReference type="EC" id="4.2.1.1"/>
    </reaction>
</comment>
<evidence type="ECO:0000256" key="1">
    <source>
        <dbReference type="ARBA" id="ARBA00010718"/>
    </source>
</evidence>
<comment type="similarity">
    <text evidence="1">Belongs to the alpha-carbonic anhydrase family.</text>
</comment>
<name>A0A3D8IL90_9HELI</name>
<dbReference type="Gene3D" id="3.10.200.10">
    <property type="entry name" value="Alpha carbonic anhydrase"/>
    <property type="match status" value="1"/>
</dbReference>
<dbReference type="SUPFAM" id="SSF51069">
    <property type="entry name" value="Carbonic anhydrase"/>
    <property type="match status" value="1"/>
</dbReference>